<dbReference type="GO" id="GO:0017108">
    <property type="term" value="F:5'-flap endonuclease activity"/>
    <property type="evidence" value="ECO:0007669"/>
    <property type="project" value="TreeGrafter"/>
</dbReference>
<protein>
    <recommendedName>
        <fullName evidence="2">XPG-I domain-containing protein</fullName>
    </recommendedName>
</protein>
<dbReference type="SUPFAM" id="SSF88723">
    <property type="entry name" value="PIN domain-like"/>
    <property type="match status" value="1"/>
</dbReference>
<dbReference type="SUPFAM" id="SSF47807">
    <property type="entry name" value="5' to 3' exonuclease, C-terminal subdomain"/>
    <property type="match status" value="1"/>
</dbReference>
<dbReference type="GO" id="GO:0006281">
    <property type="term" value="P:DNA repair"/>
    <property type="evidence" value="ECO:0007669"/>
    <property type="project" value="UniProtKB-ARBA"/>
</dbReference>
<dbReference type="PANTHER" id="PTHR11081">
    <property type="entry name" value="FLAP ENDONUCLEASE FAMILY MEMBER"/>
    <property type="match status" value="1"/>
</dbReference>
<evidence type="ECO:0000313" key="4">
    <source>
        <dbReference type="Proteomes" id="UP001362999"/>
    </source>
</evidence>
<evidence type="ECO:0000259" key="2">
    <source>
        <dbReference type="Pfam" id="PF00867"/>
    </source>
</evidence>
<comment type="caution">
    <text evidence="3">The sequence shown here is derived from an EMBL/GenBank/DDBJ whole genome shotgun (WGS) entry which is preliminary data.</text>
</comment>
<evidence type="ECO:0000313" key="3">
    <source>
        <dbReference type="EMBL" id="KAK7007088.1"/>
    </source>
</evidence>
<dbReference type="PANTHER" id="PTHR11081:SF75">
    <property type="entry name" value="ENDONUCLEASE, PUTATIVE (AFU_ORTHOLOGUE AFUA_3G13260)-RELATED"/>
    <property type="match status" value="1"/>
</dbReference>
<accession>A0AAW0ADM1</accession>
<dbReference type="Gene3D" id="3.40.50.1010">
    <property type="entry name" value="5'-nuclease"/>
    <property type="match status" value="1"/>
</dbReference>
<name>A0AAW0ADM1_9AGAR</name>
<reference evidence="3 4" key="1">
    <citation type="journal article" date="2024" name="J Genomics">
        <title>Draft genome sequencing and assembly of Favolaschia claudopus CIRM-BRFM 2984 isolated from oak limbs.</title>
        <authorList>
            <person name="Navarro D."/>
            <person name="Drula E."/>
            <person name="Chaduli D."/>
            <person name="Cazenave R."/>
            <person name="Ahrendt S."/>
            <person name="Wang J."/>
            <person name="Lipzen A."/>
            <person name="Daum C."/>
            <person name="Barry K."/>
            <person name="Grigoriev I.V."/>
            <person name="Favel A."/>
            <person name="Rosso M.N."/>
            <person name="Martin F."/>
        </authorList>
    </citation>
    <scope>NUCLEOTIDE SEQUENCE [LARGE SCALE GENOMIC DNA]</scope>
    <source>
        <strain evidence="3 4">CIRM-BRFM 2984</strain>
    </source>
</reference>
<dbReference type="EMBL" id="JAWWNJ010000072">
    <property type="protein sequence ID" value="KAK7007088.1"/>
    <property type="molecule type" value="Genomic_DNA"/>
</dbReference>
<gene>
    <name evidence="3" type="ORF">R3P38DRAFT_3598845</name>
</gene>
<feature type="domain" description="XPG-I" evidence="2">
    <location>
        <begin position="101"/>
        <end position="140"/>
    </location>
</feature>
<evidence type="ECO:0000256" key="1">
    <source>
        <dbReference type="SAM" id="MobiDB-lite"/>
    </source>
</evidence>
<keyword evidence="4" id="KW-1185">Reference proteome</keyword>
<dbReference type="Proteomes" id="UP001362999">
    <property type="component" value="Unassembled WGS sequence"/>
</dbReference>
<sequence length="448" mass="49316">MQSLLPLPVILAESLLARLPNLPAILHFQLRFPALRLPVPSILSPTSTTRLGSHRAFHGEGVGEEYEPDNDELDGEGQPKRVHKRKLQEVKDLSEYQANHSQAPGEADAELGRLSAENIIDMVQTTDSDVFLFGAKCVMYTVGLTRGGLLLFALLAGGDYDPGCPGCGAQTAHAIARGSLGDALLHAASQNPVPTTDFVVYVHRVTSYSPRHILPPHRTWSLATPEVQKIAQFCQLRFSWEASTVAAKFSKGLFPGVAFQSLLKPYDLHALMEAHLELGLSTDTDDFPRSSVLRVLKTKTATYHGQSLLLYQVEMSAGAVSLRAKAGLTETAKTNLRVLTCTLMAGYFGWATPSWHQLPNLEIFNLTRRYRVSDTKYYFTLLYLPAQAHQQKLLLPSDGINYGQVRTHALVTVTGGSKACQVFLKAPAQPFEALFMVKKLLRVLEIEI</sequence>
<feature type="compositionally biased region" description="Acidic residues" evidence="1">
    <location>
        <begin position="62"/>
        <end position="75"/>
    </location>
</feature>
<dbReference type="InterPro" id="IPR029060">
    <property type="entry name" value="PIN-like_dom_sf"/>
</dbReference>
<dbReference type="Pfam" id="PF00867">
    <property type="entry name" value="XPG_I"/>
    <property type="match status" value="1"/>
</dbReference>
<dbReference type="AlphaFoldDB" id="A0AAW0ADM1"/>
<dbReference type="InterPro" id="IPR006086">
    <property type="entry name" value="XPG-I_dom"/>
</dbReference>
<dbReference type="InterPro" id="IPR006084">
    <property type="entry name" value="XPG/Rad2"/>
</dbReference>
<feature type="region of interest" description="Disordered" evidence="1">
    <location>
        <begin position="60"/>
        <end position="83"/>
    </location>
</feature>
<proteinExistence type="predicted"/>
<dbReference type="InterPro" id="IPR036279">
    <property type="entry name" value="5-3_exonuclease_C_sf"/>
</dbReference>
<organism evidence="3 4">
    <name type="scientific">Favolaschia claudopus</name>
    <dbReference type="NCBI Taxonomy" id="2862362"/>
    <lineage>
        <taxon>Eukaryota</taxon>
        <taxon>Fungi</taxon>
        <taxon>Dikarya</taxon>
        <taxon>Basidiomycota</taxon>
        <taxon>Agaricomycotina</taxon>
        <taxon>Agaricomycetes</taxon>
        <taxon>Agaricomycetidae</taxon>
        <taxon>Agaricales</taxon>
        <taxon>Marasmiineae</taxon>
        <taxon>Mycenaceae</taxon>
        <taxon>Favolaschia</taxon>
    </lineage>
</organism>